<dbReference type="Proteomes" id="UP000807785">
    <property type="component" value="Unassembled WGS sequence"/>
</dbReference>
<feature type="domain" description="HhH-GPD" evidence="6">
    <location>
        <begin position="53"/>
        <end position="210"/>
    </location>
</feature>
<comment type="catalytic activity">
    <reaction evidence="1">
        <text>Hydrolysis of alkylated DNA, releasing 3-methyladenine, 3-methylguanine, 7-methylguanine and 7-methyladenine.</text>
        <dbReference type="EC" id="3.2.2.21"/>
    </reaction>
</comment>
<evidence type="ECO:0000313" key="7">
    <source>
        <dbReference type="EMBL" id="MBK6971802.1"/>
    </source>
</evidence>
<evidence type="ECO:0000256" key="5">
    <source>
        <dbReference type="ARBA" id="ARBA00023204"/>
    </source>
</evidence>
<dbReference type="EC" id="3.2.2.21" evidence="3"/>
<dbReference type="AlphaFoldDB" id="A0A9D7E1A5"/>
<dbReference type="Pfam" id="PF00730">
    <property type="entry name" value="HhH-GPD"/>
    <property type="match status" value="1"/>
</dbReference>
<gene>
    <name evidence="7" type="ORF">IPH26_02160</name>
</gene>
<sequence length="212" mass="23619">MSQRAYPEQLALAQRHLSRADPLMRRLIRAHGACGLEPAWARSPYDALIEAVIYQQLNGNVAGKIFQRFVELFPGAPFPPPAQVLAASDEAMRSAGLSRQKIAYIRDIAAHTGSGVVPLKRAAIARSKDEAIIERITQVKGIGRWTVEMLLIFTLGRLDVLPVDDYGVRKGYTRAAGADEPVKPRELRERGEIWAPYRSVASWYLWRAAEAD</sequence>
<evidence type="ECO:0000313" key="8">
    <source>
        <dbReference type="Proteomes" id="UP000807785"/>
    </source>
</evidence>
<comment type="similarity">
    <text evidence="2">Belongs to the alkylbase DNA glycosidase AlkA family.</text>
</comment>
<dbReference type="Gene3D" id="1.10.340.30">
    <property type="entry name" value="Hypothetical protein, domain 2"/>
    <property type="match status" value="1"/>
</dbReference>
<dbReference type="GO" id="GO:0008725">
    <property type="term" value="F:DNA-3-methyladenine glycosylase activity"/>
    <property type="evidence" value="ECO:0007669"/>
    <property type="project" value="TreeGrafter"/>
</dbReference>
<protein>
    <recommendedName>
        <fullName evidence="3">DNA-3-methyladenine glycosylase II</fullName>
        <ecNumber evidence="3">3.2.2.21</ecNumber>
    </recommendedName>
</protein>
<dbReference type="GO" id="GO:0032993">
    <property type="term" value="C:protein-DNA complex"/>
    <property type="evidence" value="ECO:0007669"/>
    <property type="project" value="TreeGrafter"/>
</dbReference>
<dbReference type="EMBL" id="JADJEV010000001">
    <property type="protein sequence ID" value="MBK6971802.1"/>
    <property type="molecule type" value="Genomic_DNA"/>
</dbReference>
<dbReference type="SUPFAM" id="SSF48150">
    <property type="entry name" value="DNA-glycosylase"/>
    <property type="match status" value="1"/>
</dbReference>
<dbReference type="PANTHER" id="PTHR43003">
    <property type="entry name" value="DNA-3-METHYLADENINE GLYCOSYLASE"/>
    <property type="match status" value="1"/>
</dbReference>
<evidence type="ECO:0000256" key="4">
    <source>
        <dbReference type="ARBA" id="ARBA00022763"/>
    </source>
</evidence>
<dbReference type="GO" id="GO:0043916">
    <property type="term" value="F:DNA-7-methylguanine glycosylase activity"/>
    <property type="evidence" value="ECO:0007669"/>
    <property type="project" value="TreeGrafter"/>
</dbReference>
<evidence type="ECO:0000256" key="2">
    <source>
        <dbReference type="ARBA" id="ARBA00010817"/>
    </source>
</evidence>
<evidence type="ECO:0000259" key="6">
    <source>
        <dbReference type="SMART" id="SM00478"/>
    </source>
</evidence>
<organism evidence="7 8">
    <name type="scientific">Candidatus Methylophosphatis roskildensis</name>
    <dbReference type="NCBI Taxonomy" id="2899263"/>
    <lineage>
        <taxon>Bacteria</taxon>
        <taxon>Pseudomonadati</taxon>
        <taxon>Pseudomonadota</taxon>
        <taxon>Betaproteobacteria</taxon>
        <taxon>Nitrosomonadales</taxon>
        <taxon>Sterolibacteriaceae</taxon>
        <taxon>Candidatus Methylophosphatis</taxon>
    </lineage>
</organism>
<dbReference type="GO" id="GO:0006285">
    <property type="term" value="P:base-excision repair, AP site formation"/>
    <property type="evidence" value="ECO:0007669"/>
    <property type="project" value="TreeGrafter"/>
</dbReference>
<dbReference type="InterPro" id="IPR011257">
    <property type="entry name" value="DNA_glycosylase"/>
</dbReference>
<dbReference type="GO" id="GO:0006307">
    <property type="term" value="P:DNA alkylation repair"/>
    <property type="evidence" value="ECO:0007669"/>
    <property type="project" value="TreeGrafter"/>
</dbReference>
<dbReference type="InterPro" id="IPR051912">
    <property type="entry name" value="Alkylbase_DNA_Glycosylase/TA"/>
</dbReference>
<dbReference type="PANTHER" id="PTHR43003:SF5">
    <property type="entry name" value="DNA-3-METHYLADENINE GLYCOSYLASE"/>
    <property type="match status" value="1"/>
</dbReference>
<evidence type="ECO:0000256" key="1">
    <source>
        <dbReference type="ARBA" id="ARBA00000086"/>
    </source>
</evidence>
<keyword evidence="4" id="KW-0227">DNA damage</keyword>
<dbReference type="InterPro" id="IPR003265">
    <property type="entry name" value="HhH-GPD_domain"/>
</dbReference>
<name>A0A9D7E1A5_9PROT</name>
<accession>A0A9D7E1A5</accession>
<dbReference type="Gene3D" id="1.10.1670.40">
    <property type="match status" value="1"/>
</dbReference>
<keyword evidence="5" id="KW-0234">DNA repair</keyword>
<dbReference type="FunFam" id="1.10.340.30:FF:000004">
    <property type="entry name" value="DNA-3-methyladenine glycosylase II"/>
    <property type="match status" value="1"/>
</dbReference>
<reference evidence="7" key="1">
    <citation type="submission" date="2020-10" db="EMBL/GenBank/DDBJ databases">
        <title>Connecting structure to function with the recovery of over 1000 high-quality activated sludge metagenome-assembled genomes encoding full-length rRNA genes using long-read sequencing.</title>
        <authorList>
            <person name="Singleton C.M."/>
            <person name="Petriglieri F."/>
            <person name="Kristensen J.M."/>
            <person name="Kirkegaard R.H."/>
            <person name="Michaelsen T.Y."/>
            <person name="Andersen M.H."/>
            <person name="Karst S.M."/>
            <person name="Dueholm M.S."/>
            <person name="Nielsen P.H."/>
            <person name="Albertsen M."/>
        </authorList>
    </citation>
    <scope>NUCLEOTIDE SEQUENCE</scope>
    <source>
        <strain evidence="7">Bjer_18-Q3-R1-45_BAT3C.347</strain>
    </source>
</reference>
<comment type="caution">
    <text evidence="7">The sequence shown here is derived from an EMBL/GenBank/DDBJ whole genome shotgun (WGS) entry which is preliminary data.</text>
</comment>
<dbReference type="CDD" id="cd00056">
    <property type="entry name" value="ENDO3c"/>
    <property type="match status" value="1"/>
</dbReference>
<dbReference type="GO" id="GO:0032131">
    <property type="term" value="F:alkylated DNA binding"/>
    <property type="evidence" value="ECO:0007669"/>
    <property type="project" value="TreeGrafter"/>
</dbReference>
<dbReference type="SMART" id="SM00478">
    <property type="entry name" value="ENDO3c"/>
    <property type="match status" value="1"/>
</dbReference>
<evidence type="ECO:0000256" key="3">
    <source>
        <dbReference type="ARBA" id="ARBA00012000"/>
    </source>
</evidence>
<proteinExistence type="inferred from homology"/>